<dbReference type="AlphaFoldDB" id="A0A4C1VSH7"/>
<dbReference type="Proteomes" id="UP000299102">
    <property type="component" value="Unassembled WGS sequence"/>
</dbReference>
<sequence length="101" mass="11791">MHTVRFRLQLHLTNCRNPLCMDDCTVVMWAILQFHPRTSSEAASNRMCTSWRSFTKMQRRFAIDFGGPAQTAVTTRRATERRRNCSAIKIISRPDGWQLFV</sequence>
<evidence type="ECO:0000313" key="2">
    <source>
        <dbReference type="Proteomes" id="UP000299102"/>
    </source>
</evidence>
<organism evidence="1 2">
    <name type="scientific">Eumeta variegata</name>
    <name type="common">Bagworm moth</name>
    <name type="synonym">Eumeta japonica</name>
    <dbReference type="NCBI Taxonomy" id="151549"/>
    <lineage>
        <taxon>Eukaryota</taxon>
        <taxon>Metazoa</taxon>
        <taxon>Ecdysozoa</taxon>
        <taxon>Arthropoda</taxon>
        <taxon>Hexapoda</taxon>
        <taxon>Insecta</taxon>
        <taxon>Pterygota</taxon>
        <taxon>Neoptera</taxon>
        <taxon>Endopterygota</taxon>
        <taxon>Lepidoptera</taxon>
        <taxon>Glossata</taxon>
        <taxon>Ditrysia</taxon>
        <taxon>Tineoidea</taxon>
        <taxon>Psychidae</taxon>
        <taxon>Oiketicinae</taxon>
        <taxon>Eumeta</taxon>
    </lineage>
</organism>
<evidence type="ECO:0000313" key="1">
    <source>
        <dbReference type="EMBL" id="GBP42068.1"/>
    </source>
</evidence>
<gene>
    <name evidence="1" type="ORF">EVAR_29423_1</name>
</gene>
<dbReference type="EMBL" id="BGZK01000411">
    <property type="protein sequence ID" value="GBP42068.1"/>
    <property type="molecule type" value="Genomic_DNA"/>
</dbReference>
<keyword evidence="2" id="KW-1185">Reference proteome</keyword>
<accession>A0A4C1VSH7</accession>
<proteinExistence type="predicted"/>
<reference evidence="1 2" key="1">
    <citation type="journal article" date="2019" name="Commun. Biol.">
        <title>The bagworm genome reveals a unique fibroin gene that provides high tensile strength.</title>
        <authorList>
            <person name="Kono N."/>
            <person name="Nakamura H."/>
            <person name="Ohtoshi R."/>
            <person name="Tomita M."/>
            <person name="Numata K."/>
            <person name="Arakawa K."/>
        </authorList>
    </citation>
    <scope>NUCLEOTIDE SEQUENCE [LARGE SCALE GENOMIC DNA]</scope>
</reference>
<protein>
    <submittedName>
        <fullName evidence="1">Uncharacterized protein</fullName>
    </submittedName>
</protein>
<name>A0A4C1VSH7_EUMVA</name>
<comment type="caution">
    <text evidence="1">The sequence shown here is derived from an EMBL/GenBank/DDBJ whole genome shotgun (WGS) entry which is preliminary data.</text>
</comment>